<dbReference type="RefSeq" id="WP_207794731.1">
    <property type="nucleotide sequence ID" value="NZ_CP086136.1"/>
</dbReference>
<evidence type="ECO:0000313" key="4">
    <source>
        <dbReference type="Proteomes" id="UP000564836"/>
    </source>
</evidence>
<protein>
    <submittedName>
        <fullName evidence="3">Uncharacterized protein</fullName>
    </submittedName>
</protein>
<accession>A0A9X9Z4Y9</accession>
<dbReference type="Proteomes" id="UP000564836">
    <property type="component" value="Chromosome"/>
</dbReference>
<name>A0A9X9Z4Y9_9BRAD</name>
<proteinExistence type="predicted"/>
<feature type="region of interest" description="Disordered" evidence="1">
    <location>
        <begin position="42"/>
        <end position="129"/>
    </location>
</feature>
<sequence>MLVKVEREFLDDMGKVKAGRVLDLTDWHARQLIQRGLVSEVQGDAAAHGARHPISSPTSCQAGAANVQSSSDPDRAPPAPSASSPAEAEPSASSPSTTVGDSVPMPMSPMPATAPGGKPGKGSHRNSRG</sequence>
<dbReference type="KEGG" id="bban:J4G43_025725"/>
<reference evidence="4 5" key="2">
    <citation type="journal article" date="2022" name="Int. J. Syst. Evol. Microbiol.">
        <title>Strains of Bradyrhizobium barranii sp. nov. associated with legumes native to Canada are symbionts of soybeans and belong to different subspecies (subsp. barranii subsp. nov. and subsp. apii subsp. nov.) and symbiovars (sv. glycinearum and sv. septentrionale).</title>
        <authorList>
            <person name="Bromfield E.S.P."/>
            <person name="Cloutier S."/>
            <person name="Wasai-Hara S."/>
            <person name="Minamisawa K."/>
        </authorList>
    </citation>
    <scope>NUCLEOTIDE SEQUENCE [LARGE SCALE GENOMIC DNA]</scope>
    <source>
        <strain evidence="5">144S4</strain>
        <strain evidence="3 4">323S2</strain>
    </source>
</reference>
<dbReference type="EMBL" id="CP088280">
    <property type="protein sequence ID" value="UGX98244.1"/>
    <property type="molecule type" value="Genomic_DNA"/>
</dbReference>
<dbReference type="EMBL" id="CP086136">
    <property type="protein sequence ID" value="UEM17333.1"/>
    <property type="molecule type" value="Genomic_DNA"/>
</dbReference>
<organism evidence="3 4">
    <name type="scientific">Bradyrhizobium barranii subsp. barranii</name>
    <dbReference type="NCBI Taxonomy" id="2823807"/>
    <lineage>
        <taxon>Bacteria</taxon>
        <taxon>Pseudomonadati</taxon>
        <taxon>Pseudomonadota</taxon>
        <taxon>Alphaproteobacteria</taxon>
        <taxon>Hyphomicrobiales</taxon>
        <taxon>Nitrobacteraceae</taxon>
        <taxon>Bradyrhizobium</taxon>
        <taxon>Bradyrhizobium barranii</taxon>
    </lineage>
</organism>
<reference evidence="3 4" key="1">
    <citation type="journal article" date="2017" name="Syst. Appl. Microbiol.">
        <title>Soybeans inoculated with root zone soils of Canadian native legumes harbour diverse and novel Bradyrhizobium spp. that possess agricultural potential.</title>
        <authorList>
            <person name="Bromfield E.S.P."/>
            <person name="Cloutier S."/>
            <person name="Tambong J.T."/>
            <person name="Tran Thi T.V."/>
        </authorList>
    </citation>
    <scope>NUCLEOTIDE SEQUENCE [LARGE SCALE GENOMIC DNA]</scope>
    <source>
        <strain evidence="3 4">323S2</strain>
    </source>
</reference>
<dbReference type="AlphaFoldDB" id="A0A9X9Z4Y9"/>
<feature type="compositionally biased region" description="Low complexity" evidence="1">
    <location>
        <begin position="81"/>
        <end position="96"/>
    </location>
</feature>
<gene>
    <name evidence="3" type="ORF">G6321_00025205</name>
    <name evidence="2" type="ORF">J4G43_025725</name>
</gene>
<evidence type="ECO:0000256" key="1">
    <source>
        <dbReference type="SAM" id="MobiDB-lite"/>
    </source>
</evidence>
<dbReference type="Proteomes" id="UP000664702">
    <property type="component" value="Chromosome"/>
</dbReference>
<evidence type="ECO:0000313" key="5">
    <source>
        <dbReference type="Proteomes" id="UP000664702"/>
    </source>
</evidence>
<evidence type="ECO:0000313" key="2">
    <source>
        <dbReference type="EMBL" id="UEM17333.1"/>
    </source>
</evidence>
<evidence type="ECO:0000313" key="3">
    <source>
        <dbReference type="EMBL" id="UGX98244.1"/>
    </source>
</evidence>